<proteinExistence type="predicted"/>
<keyword evidence="3" id="KW-0966">Cell projection</keyword>
<gene>
    <name evidence="5" type="ORF">MONBRDRAFT_32553</name>
</gene>
<comment type="subcellular location">
    <subcellularLocation>
        <location evidence="1">Cell projection</location>
    </subcellularLocation>
</comment>
<dbReference type="AlphaFoldDB" id="A9V095"/>
<evidence type="ECO:0000313" key="6">
    <source>
        <dbReference type="Proteomes" id="UP000001357"/>
    </source>
</evidence>
<reference evidence="5 6" key="1">
    <citation type="journal article" date="2008" name="Nature">
        <title>The genome of the choanoflagellate Monosiga brevicollis and the origin of metazoans.</title>
        <authorList>
            <consortium name="JGI Sequencing"/>
            <person name="King N."/>
            <person name="Westbrook M.J."/>
            <person name="Young S.L."/>
            <person name="Kuo A."/>
            <person name="Abedin M."/>
            <person name="Chapman J."/>
            <person name="Fairclough S."/>
            <person name="Hellsten U."/>
            <person name="Isogai Y."/>
            <person name="Letunic I."/>
            <person name="Marr M."/>
            <person name="Pincus D."/>
            <person name="Putnam N."/>
            <person name="Rokas A."/>
            <person name="Wright K.J."/>
            <person name="Zuzow R."/>
            <person name="Dirks W."/>
            <person name="Good M."/>
            <person name="Goodstein D."/>
            <person name="Lemons D."/>
            <person name="Li W."/>
            <person name="Lyons J.B."/>
            <person name="Morris A."/>
            <person name="Nichols S."/>
            <person name="Richter D.J."/>
            <person name="Salamov A."/>
            <person name="Bork P."/>
            <person name="Lim W.A."/>
            <person name="Manning G."/>
            <person name="Miller W.T."/>
            <person name="McGinnis W."/>
            <person name="Shapiro H."/>
            <person name="Tjian R."/>
            <person name="Grigoriev I.V."/>
            <person name="Rokhsar D."/>
        </authorList>
    </citation>
    <scope>NUCLEOTIDE SEQUENCE [LARGE SCALE GENOMIC DNA]</scope>
    <source>
        <strain evidence="6">MX1 / ATCC 50154</strain>
    </source>
</reference>
<keyword evidence="2" id="KW-0677">Repeat</keyword>
<dbReference type="KEGG" id="mbr:MONBRDRAFT_32553"/>
<evidence type="ECO:0008006" key="7">
    <source>
        <dbReference type="Google" id="ProtNLM"/>
    </source>
</evidence>
<dbReference type="Proteomes" id="UP000001357">
    <property type="component" value="Unassembled WGS sequence"/>
</dbReference>
<keyword evidence="6" id="KW-1185">Reference proteome</keyword>
<dbReference type="Gene3D" id="2.20.110.10">
    <property type="entry name" value="Histone H3 K4-specific methyltransferase SET7/9 N-terminal domain"/>
    <property type="match status" value="2"/>
</dbReference>
<dbReference type="eggNOG" id="KOG0231">
    <property type="taxonomic scope" value="Eukaryota"/>
</dbReference>
<dbReference type="EMBL" id="CH991552">
    <property type="protein sequence ID" value="EDQ88971.1"/>
    <property type="molecule type" value="Genomic_DNA"/>
</dbReference>
<evidence type="ECO:0000256" key="2">
    <source>
        <dbReference type="ARBA" id="ARBA00022737"/>
    </source>
</evidence>
<dbReference type="Pfam" id="PF02493">
    <property type="entry name" value="MORN"/>
    <property type="match status" value="4"/>
</dbReference>
<sequence length="154" mass="16368">MAEGFHEVKYDDGDKYRGMWNAAGKRHGLGVLDFADGSKYSGEFVEGMNSGYGILTLNDGSKYAGQFSDGKYNGSGVFTKSDGMKYEGQFSDGKVLGGGRVTFPDGSHGRPRQEGSFQDRKLVSGGKQAGAISQAEDAARTAQQKASEAESQKG</sequence>
<organism evidence="5 6">
    <name type="scientific">Monosiga brevicollis</name>
    <name type="common">Choanoflagellate</name>
    <dbReference type="NCBI Taxonomy" id="81824"/>
    <lineage>
        <taxon>Eukaryota</taxon>
        <taxon>Choanoflagellata</taxon>
        <taxon>Craspedida</taxon>
        <taxon>Salpingoecidae</taxon>
        <taxon>Monosiga</taxon>
    </lineage>
</organism>
<dbReference type="SUPFAM" id="SSF82185">
    <property type="entry name" value="Histone H3 K4-specific methyltransferase SET7/9 N-terminal domain"/>
    <property type="match status" value="1"/>
</dbReference>
<dbReference type="InParanoid" id="A9V095"/>
<dbReference type="GO" id="GO:0042995">
    <property type="term" value="C:cell projection"/>
    <property type="evidence" value="ECO:0000318"/>
    <property type="project" value="GO_Central"/>
</dbReference>
<dbReference type="PANTHER" id="PTHR46614:SF1">
    <property type="entry name" value="MORN REPEAT-CONTAINING PROTEIN 4"/>
    <property type="match status" value="1"/>
</dbReference>
<dbReference type="GeneID" id="5891489"/>
<evidence type="ECO:0000256" key="4">
    <source>
        <dbReference type="SAM" id="MobiDB-lite"/>
    </source>
</evidence>
<evidence type="ECO:0000256" key="3">
    <source>
        <dbReference type="ARBA" id="ARBA00023273"/>
    </source>
</evidence>
<dbReference type="RefSeq" id="XP_001746076.1">
    <property type="nucleotide sequence ID" value="XM_001746024.1"/>
</dbReference>
<protein>
    <recommendedName>
        <fullName evidence="7">MORN repeat-containing protein 4</fullName>
    </recommendedName>
</protein>
<feature type="compositionally biased region" description="Basic and acidic residues" evidence="4">
    <location>
        <begin position="107"/>
        <end position="122"/>
    </location>
</feature>
<accession>A9V095</accession>
<dbReference type="InterPro" id="IPR003409">
    <property type="entry name" value="MORN"/>
</dbReference>
<dbReference type="OMA" id="GILEYHT"/>
<dbReference type="SMART" id="SM00698">
    <property type="entry name" value="MORN"/>
    <property type="match status" value="4"/>
</dbReference>
<dbReference type="GO" id="GO:0048678">
    <property type="term" value="P:response to axon injury"/>
    <property type="evidence" value="ECO:0000318"/>
    <property type="project" value="GO_Central"/>
</dbReference>
<evidence type="ECO:0000256" key="1">
    <source>
        <dbReference type="ARBA" id="ARBA00004316"/>
    </source>
</evidence>
<name>A9V095_MONBE</name>
<feature type="region of interest" description="Disordered" evidence="4">
    <location>
        <begin position="97"/>
        <end position="154"/>
    </location>
</feature>
<dbReference type="PANTHER" id="PTHR46614">
    <property type="entry name" value="MORN REPEAT-CONTAINING PROTEIN 4"/>
    <property type="match status" value="1"/>
</dbReference>
<dbReference type="InterPro" id="IPR052315">
    <property type="entry name" value="MORN4"/>
</dbReference>
<evidence type="ECO:0000313" key="5">
    <source>
        <dbReference type="EMBL" id="EDQ88971.1"/>
    </source>
</evidence>